<organism evidence="2 3">
    <name type="scientific">Datura stramonium</name>
    <name type="common">Jimsonweed</name>
    <name type="synonym">Common thornapple</name>
    <dbReference type="NCBI Taxonomy" id="4076"/>
    <lineage>
        <taxon>Eukaryota</taxon>
        <taxon>Viridiplantae</taxon>
        <taxon>Streptophyta</taxon>
        <taxon>Embryophyta</taxon>
        <taxon>Tracheophyta</taxon>
        <taxon>Spermatophyta</taxon>
        <taxon>Magnoliopsida</taxon>
        <taxon>eudicotyledons</taxon>
        <taxon>Gunneridae</taxon>
        <taxon>Pentapetalae</taxon>
        <taxon>asterids</taxon>
        <taxon>lamiids</taxon>
        <taxon>Solanales</taxon>
        <taxon>Solanaceae</taxon>
        <taxon>Solanoideae</taxon>
        <taxon>Datureae</taxon>
        <taxon>Datura</taxon>
    </lineage>
</organism>
<sequence length="118" mass="13477">KETMISSGVTVGGSDVPSDYHMAPRTTENYSHMIGSAQLAVATKLKDEEVHKIFDPRGDRVIAAFVETWTFQMSKLPDETPKSQMKPIEERDSQENLSARIHAMMEWRCRQVRMDFTT</sequence>
<proteinExistence type="predicted"/>
<evidence type="ECO:0000256" key="1">
    <source>
        <dbReference type="SAM" id="MobiDB-lite"/>
    </source>
</evidence>
<reference evidence="2 3" key="1">
    <citation type="journal article" date="2021" name="BMC Genomics">
        <title>Datura genome reveals duplications of psychoactive alkaloid biosynthetic genes and high mutation rate following tissue culture.</title>
        <authorList>
            <person name="Rajewski A."/>
            <person name="Carter-House D."/>
            <person name="Stajich J."/>
            <person name="Litt A."/>
        </authorList>
    </citation>
    <scope>NUCLEOTIDE SEQUENCE [LARGE SCALE GENOMIC DNA]</scope>
    <source>
        <strain evidence="2">AR-01</strain>
    </source>
</reference>
<protein>
    <submittedName>
        <fullName evidence="2">Uncharacterized protein</fullName>
    </submittedName>
</protein>
<keyword evidence="3" id="KW-1185">Reference proteome</keyword>
<name>A0ABS8WW23_DATST</name>
<gene>
    <name evidence="2" type="ORF">HAX54_003216</name>
</gene>
<dbReference type="EMBL" id="JACEIK010011467">
    <property type="protein sequence ID" value="MCE3215699.1"/>
    <property type="molecule type" value="Genomic_DNA"/>
</dbReference>
<evidence type="ECO:0000313" key="3">
    <source>
        <dbReference type="Proteomes" id="UP000823775"/>
    </source>
</evidence>
<accession>A0ABS8WW23</accession>
<comment type="caution">
    <text evidence="2">The sequence shown here is derived from an EMBL/GenBank/DDBJ whole genome shotgun (WGS) entry which is preliminary data.</text>
</comment>
<dbReference type="Proteomes" id="UP000823775">
    <property type="component" value="Unassembled WGS sequence"/>
</dbReference>
<evidence type="ECO:0000313" key="2">
    <source>
        <dbReference type="EMBL" id="MCE3215699.1"/>
    </source>
</evidence>
<feature type="non-terminal residue" evidence="2">
    <location>
        <position position="1"/>
    </location>
</feature>
<feature type="region of interest" description="Disordered" evidence="1">
    <location>
        <begin position="1"/>
        <end position="23"/>
    </location>
</feature>